<dbReference type="RefSeq" id="WP_404548246.1">
    <property type="nucleotide sequence ID" value="NZ_JADIKJ010000015.1"/>
</dbReference>
<dbReference type="InterPro" id="IPR010129">
    <property type="entry name" value="T1SS_HlyD"/>
</dbReference>
<proteinExistence type="inferred from homology"/>
<evidence type="ECO:0000256" key="3">
    <source>
        <dbReference type="ARBA" id="ARBA00022448"/>
    </source>
</evidence>
<evidence type="ECO:0000313" key="13">
    <source>
        <dbReference type="EMBL" id="MFK2901462.1"/>
    </source>
</evidence>
<keyword evidence="14" id="KW-1185">Reference proteome</keyword>
<dbReference type="InterPro" id="IPR058625">
    <property type="entry name" value="MdtA-like_BSH"/>
</dbReference>
<comment type="similarity">
    <text evidence="2 9">Belongs to the membrane fusion protein (MFP) (TC 8.A.1) family.</text>
</comment>
<reference evidence="13 14" key="1">
    <citation type="submission" date="2020-10" db="EMBL/GenBank/DDBJ databases">
        <title>Phylogeny of dyella-like bacteria.</title>
        <authorList>
            <person name="Fu J."/>
        </authorList>
    </citation>
    <scope>NUCLEOTIDE SEQUENCE [LARGE SCALE GENOMIC DNA]</scope>
    <source>
        <strain evidence="13 14">JP1</strain>
    </source>
</reference>
<keyword evidence="5 9" id="KW-0997">Cell inner membrane</keyword>
<dbReference type="Pfam" id="PF25917">
    <property type="entry name" value="BSH_RND"/>
    <property type="match status" value="1"/>
</dbReference>
<dbReference type="PANTHER" id="PTHR30386">
    <property type="entry name" value="MEMBRANE FUSION SUBUNIT OF EMRAB-TOLC MULTIDRUG EFFLUX PUMP"/>
    <property type="match status" value="1"/>
</dbReference>
<evidence type="ECO:0000256" key="6">
    <source>
        <dbReference type="ARBA" id="ARBA00022692"/>
    </source>
</evidence>
<dbReference type="Proteomes" id="UP001620461">
    <property type="component" value="Unassembled WGS sequence"/>
</dbReference>
<dbReference type="NCBIfam" id="TIGR01843">
    <property type="entry name" value="type_I_hlyD"/>
    <property type="match status" value="1"/>
</dbReference>
<evidence type="ECO:0000259" key="12">
    <source>
        <dbReference type="Pfam" id="PF26002"/>
    </source>
</evidence>
<evidence type="ECO:0000256" key="7">
    <source>
        <dbReference type="ARBA" id="ARBA00022989"/>
    </source>
</evidence>
<gene>
    <name evidence="13" type="ORF">ISP15_14055</name>
</gene>
<dbReference type="PRINTS" id="PR01490">
    <property type="entry name" value="RTXTOXIND"/>
</dbReference>
<evidence type="ECO:0000256" key="2">
    <source>
        <dbReference type="ARBA" id="ARBA00009477"/>
    </source>
</evidence>
<evidence type="ECO:0000256" key="5">
    <source>
        <dbReference type="ARBA" id="ARBA00022519"/>
    </source>
</evidence>
<feature type="coiled-coil region" evidence="10">
    <location>
        <begin position="206"/>
        <end position="248"/>
    </location>
</feature>
<feature type="domain" description="AprE-like beta-barrel" evidence="12">
    <location>
        <begin position="297"/>
        <end position="388"/>
    </location>
</feature>
<dbReference type="Gene3D" id="2.40.30.170">
    <property type="match status" value="1"/>
</dbReference>
<evidence type="ECO:0000256" key="4">
    <source>
        <dbReference type="ARBA" id="ARBA00022475"/>
    </source>
</evidence>
<dbReference type="Pfam" id="PF26002">
    <property type="entry name" value="Beta-barrel_AprE"/>
    <property type="match status" value="1"/>
</dbReference>
<organism evidence="13 14">
    <name type="scientific">Dyella jejuensis</name>
    <dbReference type="NCBI Taxonomy" id="1432009"/>
    <lineage>
        <taxon>Bacteria</taxon>
        <taxon>Pseudomonadati</taxon>
        <taxon>Pseudomonadota</taxon>
        <taxon>Gammaproteobacteria</taxon>
        <taxon>Lysobacterales</taxon>
        <taxon>Rhodanobacteraceae</taxon>
        <taxon>Dyella</taxon>
    </lineage>
</organism>
<evidence type="ECO:0000256" key="10">
    <source>
        <dbReference type="SAM" id="Coils"/>
    </source>
</evidence>
<evidence type="ECO:0000313" key="14">
    <source>
        <dbReference type="Proteomes" id="UP001620461"/>
    </source>
</evidence>
<accession>A0ABW8JNM4</accession>
<keyword evidence="6 9" id="KW-0812">Transmembrane</keyword>
<feature type="domain" description="Multidrug resistance protein MdtA-like barrel-sandwich hybrid" evidence="11">
    <location>
        <begin position="81"/>
        <end position="286"/>
    </location>
</feature>
<comment type="caution">
    <text evidence="13">The sequence shown here is derived from an EMBL/GenBank/DDBJ whole genome shotgun (WGS) entry which is preliminary data.</text>
</comment>
<keyword evidence="7 9" id="KW-1133">Transmembrane helix</keyword>
<name>A0ABW8JNM4_9GAMM</name>
<dbReference type="InterPro" id="IPR058982">
    <property type="entry name" value="Beta-barrel_AprE"/>
</dbReference>
<dbReference type="PANTHER" id="PTHR30386:SF26">
    <property type="entry name" value="TRANSPORT PROTEIN COMB"/>
    <property type="match status" value="1"/>
</dbReference>
<comment type="subcellular location">
    <subcellularLocation>
        <location evidence="1 9">Cell inner membrane</location>
        <topology evidence="1 9">Single-pass membrane protein</topology>
    </subcellularLocation>
</comment>
<keyword evidence="4 9" id="KW-1003">Cell membrane</keyword>
<keyword evidence="10" id="KW-0175">Coiled coil</keyword>
<dbReference type="Gene3D" id="2.40.50.100">
    <property type="match status" value="1"/>
</dbReference>
<feature type="transmembrane region" description="Helical" evidence="9">
    <location>
        <begin position="41"/>
        <end position="59"/>
    </location>
</feature>
<sequence>MIAPWLRGKRKNQQALQAGDAKYVNDLHEALLAQSLPATRITLCVIAVVLVIGMTWAHFARVEEVTRAEGKVVSQSREQDIQSLDGGILADMRVHEGEQVSKGQLLLKIDPTRAQVGYREVLSKVIGLKGTVARLKAEAYDTPLVFPEEVRKDAKVVKEETDAYRARRHALDQAVASLQRSYDLSAKELALSEPLMHKGLVSEVEILRMRRDANSLQAQIVEQRNRFKAEANSQLAQAQLELAQTSENLVGHADALERTDVVAPLDGVVTNIRITTLGGVIKPGETILQVSPVDEPLWVEGKIKPSEVGFVHPGQPATIKLSAYDYGIYGALKGVVKVVSADTLEDERKPNEERFYRVLVQSDQRTLHAGGKALPIIPGMTATIDIRTSEKTIQDYILKPVFKAREAFRER</sequence>
<keyword evidence="8 9" id="KW-0472">Membrane</keyword>
<dbReference type="InterPro" id="IPR050739">
    <property type="entry name" value="MFP"/>
</dbReference>
<evidence type="ECO:0000256" key="1">
    <source>
        <dbReference type="ARBA" id="ARBA00004377"/>
    </source>
</evidence>
<keyword evidence="3 9" id="KW-0813">Transport</keyword>
<protein>
    <recommendedName>
        <fullName evidence="9">Membrane fusion protein (MFP) family protein</fullName>
    </recommendedName>
</protein>
<evidence type="ECO:0000259" key="11">
    <source>
        <dbReference type="Pfam" id="PF25917"/>
    </source>
</evidence>
<dbReference type="EMBL" id="JADIKJ010000015">
    <property type="protein sequence ID" value="MFK2901462.1"/>
    <property type="molecule type" value="Genomic_DNA"/>
</dbReference>
<evidence type="ECO:0000256" key="8">
    <source>
        <dbReference type="ARBA" id="ARBA00023136"/>
    </source>
</evidence>
<evidence type="ECO:0000256" key="9">
    <source>
        <dbReference type="RuleBase" id="RU365093"/>
    </source>
</evidence>